<evidence type="ECO:0000313" key="2">
    <source>
        <dbReference type="EMBL" id="TFI59978.1"/>
    </source>
</evidence>
<gene>
    <name evidence="2" type="ORF">E2493_01625</name>
</gene>
<dbReference type="InterPro" id="IPR021440">
    <property type="entry name" value="DUF3089"/>
</dbReference>
<evidence type="ECO:0000313" key="3">
    <source>
        <dbReference type="Proteomes" id="UP000298213"/>
    </source>
</evidence>
<dbReference type="AlphaFoldDB" id="A0A4Y8ZVC5"/>
<organism evidence="2 3">
    <name type="scientific">Sphingomonas parva</name>
    <dbReference type="NCBI Taxonomy" id="2555898"/>
    <lineage>
        <taxon>Bacteria</taxon>
        <taxon>Pseudomonadati</taxon>
        <taxon>Pseudomonadota</taxon>
        <taxon>Alphaproteobacteria</taxon>
        <taxon>Sphingomonadales</taxon>
        <taxon>Sphingomonadaceae</taxon>
        <taxon>Sphingomonas</taxon>
    </lineage>
</organism>
<accession>A0A4Y8ZVC5</accession>
<feature type="signal peptide" evidence="1">
    <location>
        <begin position="1"/>
        <end position="21"/>
    </location>
</feature>
<dbReference type="Gene3D" id="3.40.50.1820">
    <property type="entry name" value="alpha/beta hydrolase"/>
    <property type="match status" value="1"/>
</dbReference>
<proteinExistence type="predicted"/>
<keyword evidence="1" id="KW-0732">Signal</keyword>
<dbReference type="InterPro" id="IPR029058">
    <property type="entry name" value="AB_hydrolase_fold"/>
</dbReference>
<comment type="caution">
    <text evidence="2">The sequence shown here is derived from an EMBL/GenBank/DDBJ whole genome shotgun (WGS) entry which is preliminary data.</text>
</comment>
<dbReference type="SUPFAM" id="SSF53474">
    <property type="entry name" value="alpha/beta-Hydrolases"/>
    <property type="match status" value="1"/>
</dbReference>
<evidence type="ECO:0000256" key="1">
    <source>
        <dbReference type="SAM" id="SignalP"/>
    </source>
</evidence>
<dbReference type="RefSeq" id="WP_135083060.1">
    <property type="nucleotide sequence ID" value="NZ_SPDV01000002.1"/>
</dbReference>
<dbReference type="Pfam" id="PF11288">
    <property type="entry name" value="DUF3089"/>
    <property type="match status" value="1"/>
</dbReference>
<keyword evidence="3" id="KW-1185">Reference proteome</keyword>
<dbReference type="EMBL" id="SPDV01000002">
    <property type="protein sequence ID" value="TFI59978.1"/>
    <property type="molecule type" value="Genomic_DNA"/>
</dbReference>
<protein>
    <submittedName>
        <fullName evidence="2">DUF3089 domain-containing protein</fullName>
    </submittedName>
</protein>
<sequence length="389" mass="40347">MGILGKLALGALLAVGAPVLAQQQAPAAPPAPAGAPDYTQAASWLCLPGRADICAEPIPTTALNPNGYGSTGQAKPAANPKIDCFYVYPTVSRDAGLNSDLQAGPEETYTAQAQFARFAGVCRPFAPIYRQATLAALLGQLSGGGGAAQAMATAYEDVLAAWRDYLQNRNQGRPFVLIGHSQGTIHLTRLLASEIENGPAASRMLSAILLGFPVEVPEGALVGGTFKKMPLCSRVGETGCVITYTSFRATNPPPPGAMFGRATTPGMTAACTNPARLRKESTALDSYWPTGVLLSGNPDTIRWSSEGAPPSTYLRTEGLVSATCVNRGPVGYLSVMVSADPADARTDEIPGDVAVAGRPLPGWGMHLADMSLAQGDLIALVEAQAAARR</sequence>
<dbReference type="Proteomes" id="UP000298213">
    <property type="component" value="Unassembled WGS sequence"/>
</dbReference>
<dbReference type="OrthoDB" id="9794645at2"/>
<feature type="chain" id="PRO_5021483542" evidence="1">
    <location>
        <begin position="22"/>
        <end position="389"/>
    </location>
</feature>
<reference evidence="2 3" key="1">
    <citation type="submission" date="2019-03" db="EMBL/GenBank/DDBJ databases">
        <title>Genome sequence of Sphingomonas sp. 17J27-24.</title>
        <authorList>
            <person name="Kim M."/>
            <person name="Maeng S."/>
            <person name="Sathiyaraj S."/>
        </authorList>
    </citation>
    <scope>NUCLEOTIDE SEQUENCE [LARGE SCALE GENOMIC DNA]</scope>
    <source>
        <strain evidence="2 3">17J27-24</strain>
    </source>
</reference>
<name>A0A4Y8ZVC5_9SPHN</name>